<dbReference type="InterPro" id="IPR017896">
    <property type="entry name" value="4Fe4S_Fe-S-bd"/>
</dbReference>
<keyword evidence="7" id="KW-0812">Transmembrane</keyword>
<dbReference type="GO" id="GO:0051536">
    <property type="term" value="F:iron-sulfur cluster binding"/>
    <property type="evidence" value="ECO:0007669"/>
    <property type="project" value="UniProtKB-KW"/>
</dbReference>
<dbReference type="PATRIC" id="fig|305.106.peg.3286"/>
<dbReference type="Pfam" id="PF12801">
    <property type="entry name" value="Fer4_5"/>
    <property type="match status" value="2"/>
</dbReference>
<accession>A0A0S4U135</accession>
<evidence type="ECO:0000313" key="9">
    <source>
        <dbReference type="EMBL" id="CUV15505.1"/>
    </source>
</evidence>
<keyword evidence="5" id="KW-0411">Iron-sulfur</keyword>
<dbReference type="InterPro" id="IPR017900">
    <property type="entry name" value="4Fe4S_Fe_S_CS"/>
</dbReference>
<feature type="transmembrane region" description="Helical" evidence="7">
    <location>
        <begin position="458"/>
        <end position="474"/>
    </location>
</feature>
<evidence type="ECO:0000256" key="6">
    <source>
        <dbReference type="ARBA" id="ARBA00023136"/>
    </source>
</evidence>
<keyword evidence="6 7" id="KW-0472">Membrane</keyword>
<evidence type="ECO:0000256" key="2">
    <source>
        <dbReference type="ARBA" id="ARBA00022475"/>
    </source>
</evidence>
<dbReference type="SMART" id="SM00900">
    <property type="entry name" value="FMN_bind"/>
    <property type="match status" value="1"/>
</dbReference>
<feature type="transmembrane region" description="Helical" evidence="7">
    <location>
        <begin position="421"/>
        <end position="437"/>
    </location>
</feature>
<dbReference type="PANTHER" id="PTHR30224">
    <property type="entry name" value="ELECTRON TRANSPORT PROTEIN"/>
    <property type="match status" value="1"/>
</dbReference>
<dbReference type="GO" id="GO:0010181">
    <property type="term" value="F:FMN binding"/>
    <property type="evidence" value="ECO:0007669"/>
    <property type="project" value="InterPro"/>
</dbReference>
<keyword evidence="2" id="KW-1003">Cell membrane</keyword>
<feature type="transmembrane region" description="Helical" evidence="7">
    <location>
        <begin position="850"/>
        <end position="871"/>
    </location>
</feature>
<dbReference type="GO" id="GO:0005886">
    <property type="term" value="C:plasma membrane"/>
    <property type="evidence" value="ECO:0007669"/>
    <property type="project" value="UniProtKB-SubCell"/>
</dbReference>
<dbReference type="GO" id="GO:0046872">
    <property type="term" value="F:metal ion binding"/>
    <property type="evidence" value="ECO:0007669"/>
    <property type="project" value="UniProtKB-KW"/>
</dbReference>
<feature type="transmembrane region" description="Helical" evidence="7">
    <location>
        <begin position="562"/>
        <end position="582"/>
    </location>
</feature>
<evidence type="ECO:0000259" key="8">
    <source>
        <dbReference type="SMART" id="SM00900"/>
    </source>
</evidence>
<evidence type="ECO:0000256" key="3">
    <source>
        <dbReference type="ARBA" id="ARBA00022723"/>
    </source>
</evidence>
<reference evidence="9" key="1">
    <citation type="submission" date="2015-10" db="EMBL/GenBank/DDBJ databases">
        <authorList>
            <person name="Gilbert D.G."/>
        </authorList>
    </citation>
    <scope>NUCLEOTIDE SEQUENCE</scope>
    <source>
        <strain evidence="9">Phyl III-seqv23</strain>
    </source>
</reference>
<keyword evidence="4" id="KW-0408">Iron</keyword>
<keyword evidence="3" id="KW-0479">Metal-binding</keyword>
<dbReference type="PANTHER" id="PTHR30224:SF4">
    <property type="entry name" value="ELECTRON TRANSPORT PROTEIN YCCM-RELATED"/>
    <property type="match status" value="1"/>
</dbReference>
<sequence>MNPEMPSRNQGIAAWVAAFLLLLLVGVPPALAGRGAYEAELPANLAEARDLCALVPCADVFPGAARFSERMGQPPYVEAYGPAQGGKAPLLGYVMLSTDITDTPAYSGKPVVTLIGMDRQGRYVGVKVLKHSEPILLLGIPESALLNFNQQYLGKSVKDKIEVGQSRPDEDVLGVDAISGATVTVIAQNQVLATATAAVARQVGILSPTRHAAARYAQTGQRASWADLVKQGSVQRLLIRPEQLGLERAPEPFIELWFGDLNHPDLGASLLGQSAWNDLHARLKPDEHAIFVIRTAGAASFKGSGFVRGGIYDRIQIKQDAASFTFRDSDYLNLYDLAADGAPASTESAIFVVRSPAFSAAYPWKLSFLGNRVDRATGTRSFVTFDAPYWLPDALLQGGRPRVDAPEAPWRRVWRARAPQIALFVALLVAVGVVYALRERLTRHATHKNKWPVNAFKYSAWALSIGFVGFGAMAQPSITQVLTWFHSLLFQWTWSLFLTDPFLFCFWIFIILTVFLFGRGLFCGWLCPFGSLSEAIHKVGGRIGFKRWQRRLPRAWHDRLKWLKYALFFGLLTVSVFSMGLAEQLAEVEPFKTTFLVGIRHRAWPYGLFVCALLGVSLFIERPYCKYLCPLGAALAMPSTFRWFGLRRKQDCNSCKACAVGCGSQAIDADGRIDHRECLHCLDCMVLYTDVKGCPPLAREHKRRERDGLEITPIGKDGYFIPIHSVPVAPRSPRVAQGPDPRMPTDRVFLPRQVQERDLRWFLLELRDHLWPWSSQGWASARALQIAGVSLALAASVAWVLAAMGQLSSGAIIAWWFGWSVYEVLARLAGRRYVKDGPWWRPSYRRATMMDMLSYVGFKNLLIGAALFLVLKAMGWLQV</sequence>
<dbReference type="Pfam" id="PF04205">
    <property type="entry name" value="FMN_bind"/>
    <property type="match status" value="1"/>
</dbReference>
<dbReference type="InterPro" id="IPR007329">
    <property type="entry name" value="FMN-bd"/>
</dbReference>
<keyword evidence="7" id="KW-1133">Transmembrane helix</keyword>
<comment type="subcellular location">
    <subcellularLocation>
        <location evidence="1">Cell membrane</location>
    </subcellularLocation>
</comment>
<dbReference type="EMBL" id="LN899819">
    <property type="protein sequence ID" value="CUV15505.1"/>
    <property type="molecule type" value="Genomic_DNA"/>
</dbReference>
<feature type="transmembrane region" description="Helical" evidence="7">
    <location>
        <begin position="494"/>
        <end position="517"/>
    </location>
</feature>
<name>A0A0S4U135_RALSL</name>
<dbReference type="AlphaFoldDB" id="A0A0S4U135"/>
<gene>
    <name evidence="9" type="primary">nosR</name>
    <name evidence="9" type="ORF">RUN39_v1_1460010</name>
</gene>
<feature type="transmembrane region" description="Helical" evidence="7">
    <location>
        <begin position="783"/>
        <end position="804"/>
    </location>
</feature>
<organism evidence="9">
    <name type="scientific">Ralstonia solanacearum</name>
    <name type="common">Pseudomonas solanacearum</name>
    <dbReference type="NCBI Taxonomy" id="305"/>
    <lineage>
        <taxon>Bacteria</taxon>
        <taxon>Pseudomonadati</taxon>
        <taxon>Pseudomonadota</taxon>
        <taxon>Betaproteobacteria</taxon>
        <taxon>Burkholderiales</taxon>
        <taxon>Burkholderiaceae</taxon>
        <taxon>Ralstonia</taxon>
        <taxon>Ralstonia solanacearum species complex</taxon>
    </lineage>
</organism>
<evidence type="ECO:0000256" key="5">
    <source>
        <dbReference type="ARBA" id="ARBA00023014"/>
    </source>
</evidence>
<feature type="domain" description="FMN-binding" evidence="8">
    <location>
        <begin position="105"/>
        <end position="199"/>
    </location>
</feature>
<feature type="transmembrane region" description="Helical" evidence="7">
    <location>
        <begin position="810"/>
        <end position="829"/>
    </location>
</feature>
<proteinExistence type="predicted"/>
<protein>
    <submittedName>
        <fullName evidence="9">Nitrous oxide reductase regulatory protein NosR</fullName>
    </submittedName>
</protein>
<evidence type="ECO:0000256" key="1">
    <source>
        <dbReference type="ARBA" id="ARBA00004236"/>
    </source>
</evidence>
<evidence type="ECO:0000256" key="4">
    <source>
        <dbReference type="ARBA" id="ARBA00023004"/>
    </source>
</evidence>
<dbReference type="PROSITE" id="PS00198">
    <property type="entry name" value="4FE4S_FER_1"/>
    <property type="match status" value="1"/>
</dbReference>
<evidence type="ECO:0000256" key="7">
    <source>
        <dbReference type="SAM" id="Phobius"/>
    </source>
</evidence>
<dbReference type="SUPFAM" id="SSF54862">
    <property type="entry name" value="4Fe-4S ferredoxins"/>
    <property type="match status" value="1"/>
</dbReference>
<dbReference type="InterPro" id="IPR052378">
    <property type="entry name" value="NosR_regulator"/>
</dbReference>
<feature type="transmembrane region" description="Helical" evidence="7">
    <location>
        <begin position="602"/>
        <end position="620"/>
    </location>
</feature>